<gene>
    <name evidence="1" type="ORF">PsorP6_008387</name>
</gene>
<organism evidence="1 2">
    <name type="scientific">Peronosclerospora sorghi</name>
    <dbReference type="NCBI Taxonomy" id="230839"/>
    <lineage>
        <taxon>Eukaryota</taxon>
        <taxon>Sar</taxon>
        <taxon>Stramenopiles</taxon>
        <taxon>Oomycota</taxon>
        <taxon>Peronosporomycetes</taxon>
        <taxon>Peronosporales</taxon>
        <taxon>Peronosporaceae</taxon>
        <taxon>Peronosclerospora</taxon>
    </lineage>
</organism>
<evidence type="ECO:0000313" key="2">
    <source>
        <dbReference type="Proteomes" id="UP001163321"/>
    </source>
</evidence>
<accession>A0ACC0W9V1</accession>
<keyword evidence="2" id="KW-1185">Reference proteome</keyword>
<evidence type="ECO:0000313" key="1">
    <source>
        <dbReference type="EMBL" id="KAI9915420.1"/>
    </source>
</evidence>
<name>A0ACC0W9V1_9STRA</name>
<sequence length="90" mass="10056">MKDLVVDNQSFFTFIEGHDSLKRLLFQYQCYISAALVLGGGNITGPHLYTIYPHGSTDKLPFVKMGSGSLAAMSVFEHGYKDDMTVYIRT</sequence>
<dbReference type="EMBL" id="CM047582">
    <property type="protein sequence ID" value="KAI9915420.1"/>
    <property type="molecule type" value="Genomic_DNA"/>
</dbReference>
<dbReference type="Proteomes" id="UP001163321">
    <property type="component" value="Chromosome 3"/>
</dbReference>
<proteinExistence type="predicted"/>
<reference evidence="1 2" key="1">
    <citation type="journal article" date="2022" name="bioRxiv">
        <title>The genome of the oomycete Peronosclerospora sorghi, a cosmopolitan pathogen of maize and sorghum, is inflated with dispersed pseudogenes.</title>
        <authorList>
            <person name="Fletcher K."/>
            <person name="Martin F."/>
            <person name="Isakeit T."/>
            <person name="Cavanaugh K."/>
            <person name="Magill C."/>
            <person name="Michelmore R."/>
        </authorList>
    </citation>
    <scope>NUCLEOTIDE SEQUENCE [LARGE SCALE GENOMIC DNA]</scope>
    <source>
        <strain evidence="1">P6</strain>
    </source>
</reference>
<protein>
    <submittedName>
        <fullName evidence="1">Uncharacterized protein</fullName>
    </submittedName>
</protein>
<comment type="caution">
    <text evidence="1">The sequence shown here is derived from an EMBL/GenBank/DDBJ whole genome shotgun (WGS) entry which is preliminary data.</text>
</comment>